<gene>
    <name evidence="1" type="ordered locus">BbuZS7_0028</name>
</gene>
<name>A0A0H3C4P4_BORBZ</name>
<dbReference type="AlphaFoldDB" id="A0A0H3C4P4"/>
<proteinExistence type="predicted"/>
<dbReference type="EMBL" id="CP001205">
    <property type="protein sequence ID" value="ACK74985.1"/>
    <property type="molecule type" value="Genomic_DNA"/>
</dbReference>
<evidence type="ECO:0000313" key="2">
    <source>
        <dbReference type="Proteomes" id="UP000006901"/>
    </source>
</evidence>
<evidence type="ECO:0000313" key="1">
    <source>
        <dbReference type="EMBL" id="ACK74985.1"/>
    </source>
</evidence>
<organism evidence="1 2">
    <name type="scientific">Borreliella burgdorferi (strain ZS7)</name>
    <name type="common">Borrelia burgdorferi</name>
    <dbReference type="NCBI Taxonomy" id="445985"/>
    <lineage>
        <taxon>Bacteria</taxon>
        <taxon>Pseudomonadati</taxon>
        <taxon>Spirochaetota</taxon>
        <taxon>Spirochaetia</taxon>
        <taxon>Spirochaetales</taxon>
        <taxon>Borreliaceae</taxon>
        <taxon>Borreliella</taxon>
    </lineage>
</organism>
<dbReference type="KEGG" id="bbz:BbuZS7_0028"/>
<keyword evidence="1" id="KW-0449">Lipoprotein</keyword>
<sequence>MKQKYENYFKKRLILNLLIFLLLACSSESIFSQLGNLQKIKHEYNILGSSSPRGISLVGETLYIAAMHLFKKENGKIEKIDLSNSYEFINDIVNISGKTYLLAQNKEEELEVCELNGKDWTLKFKKPLKAYKFLKSVGRDGVKEAYILAIDKNNREKIFDLQGSDKTPPQATENDKFYQISNEENLITGNSLKIWQMNNNTYTNIDYQQAKEIMPIIKTSIRGSSEVLVMTGGYNNLDTKFKVYSNTNNYTTPIFIQDEVGEFSSYFAREFNDAILIGSNNGFAEFTKNKEGIFALRAPSKSVEPGAYNGSQLSKTGLNDIIPVSNNTIYILTQGKGLWKLENRKLTKE</sequence>
<dbReference type="GeneID" id="56568187"/>
<dbReference type="Proteomes" id="UP000006901">
    <property type="component" value="Chromosome"/>
</dbReference>
<dbReference type="RefSeq" id="WP_002655996.1">
    <property type="nucleotide sequence ID" value="NC_011728.1"/>
</dbReference>
<dbReference type="PROSITE" id="PS51257">
    <property type="entry name" value="PROKAR_LIPOPROTEIN"/>
    <property type="match status" value="1"/>
</dbReference>
<reference evidence="1 2" key="1">
    <citation type="journal article" date="2011" name="J. Bacteriol.">
        <title>Whole-genome sequences of thirteen isolates of Borrelia burgdorferi.</title>
        <authorList>
            <person name="Schutzer S.E."/>
            <person name="Fraser-Liggett C.M."/>
            <person name="Casjens S.R."/>
            <person name="Qiu W.G."/>
            <person name="Dunn J.J."/>
            <person name="Mongodin E.F."/>
            <person name="Luft B.J."/>
        </authorList>
    </citation>
    <scope>NUCLEOTIDE SEQUENCE [LARGE SCALE GENOMIC DNA]</scope>
    <source>
        <strain evidence="1 2">ZS7</strain>
    </source>
</reference>
<dbReference type="HOGENOM" id="CLU_069545_0_0_12"/>
<accession>A0A0H3C4P4</accession>
<protein>
    <submittedName>
        <fullName evidence="1">Putative lipoprotein</fullName>
    </submittedName>
</protein>